<reference evidence="2 3" key="1">
    <citation type="submission" date="2023-07" db="EMBL/GenBank/DDBJ databases">
        <title>Sorghum-associated microbial communities from plants grown in Nebraska, USA.</title>
        <authorList>
            <person name="Schachtman D."/>
        </authorList>
    </citation>
    <scope>NUCLEOTIDE SEQUENCE [LARGE SCALE GENOMIC DNA]</scope>
    <source>
        <strain evidence="2 3">3262</strain>
    </source>
</reference>
<feature type="transmembrane region" description="Helical" evidence="1">
    <location>
        <begin position="36"/>
        <end position="54"/>
    </location>
</feature>
<dbReference type="Proteomes" id="UP001247620">
    <property type="component" value="Unassembled WGS sequence"/>
</dbReference>
<evidence type="ECO:0000313" key="3">
    <source>
        <dbReference type="Proteomes" id="UP001247620"/>
    </source>
</evidence>
<keyword evidence="1" id="KW-0812">Transmembrane</keyword>
<organism evidence="2 3">
    <name type="scientific">Mucilaginibacter pocheonensis</name>
    <dbReference type="NCBI Taxonomy" id="398050"/>
    <lineage>
        <taxon>Bacteria</taxon>
        <taxon>Pseudomonadati</taxon>
        <taxon>Bacteroidota</taxon>
        <taxon>Sphingobacteriia</taxon>
        <taxon>Sphingobacteriales</taxon>
        <taxon>Sphingobacteriaceae</taxon>
        <taxon>Mucilaginibacter</taxon>
    </lineage>
</organism>
<evidence type="ECO:0000256" key="1">
    <source>
        <dbReference type="SAM" id="Phobius"/>
    </source>
</evidence>
<dbReference type="RefSeq" id="WP_310094827.1">
    <property type="nucleotide sequence ID" value="NZ_JAVDUU010000002.1"/>
</dbReference>
<keyword evidence="1" id="KW-0472">Membrane</keyword>
<keyword evidence="1" id="KW-1133">Transmembrane helix</keyword>
<protein>
    <recommendedName>
        <fullName evidence="4">Histidine kinase</fullName>
    </recommendedName>
</protein>
<accession>A0ABU1T9M1</accession>
<keyword evidence="3" id="KW-1185">Reference proteome</keyword>
<gene>
    <name evidence="2" type="ORF">J2W55_001938</name>
</gene>
<dbReference type="EMBL" id="JAVDUU010000002">
    <property type="protein sequence ID" value="MDR6942096.1"/>
    <property type="molecule type" value="Genomic_DNA"/>
</dbReference>
<evidence type="ECO:0008006" key="4">
    <source>
        <dbReference type="Google" id="ProtNLM"/>
    </source>
</evidence>
<name>A0ABU1T9M1_9SPHI</name>
<proteinExistence type="predicted"/>
<comment type="caution">
    <text evidence="2">The sequence shown here is derived from an EMBL/GenBank/DDBJ whole genome shotgun (WGS) entry which is preliminary data.</text>
</comment>
<sequence>MKTKQLITLITGVLTVIFLIINLTYAKNPTIDKWTSFGLGITSVFFIGEALLLIKGRKNNTETNPN</sequence>
<evidence type="ECO:0000313" key="2">
    <source>
        <dbReference type="EMBL" id="MDR6942096.1"/>
    </source>
</evidence>